<dbReference type="InterPro" id="IPR002637">
    <property type="entry name" value="RdgB/HAM1"/>
</dbReference>
<keyword evidence="3 7" id="KW-0547">Nucleotide-binding</keyword>
<protein>
    <recommendedName>
        <fullName evidence="7">dITP/XTP pyrophosphatase</fullName>
        <ecNumber evidence="7">3.6.1.66</ecNumber>
    </recommendedName>
    <alternativeName>
        <fullName evidence="7">Non-canonical purine NTP pyrophosphatase</fullName>
    </alternativeName>
    <alternativeName>
        <fullName evidence="7">Non-standard purine NTP pyrophosphatase</fullName>
    </alternativeName>
    <alternativeName>
        <fullName evidence="7">Nucleoside-triphosphate diphosphatase</fullName>
    </alternativeName>
    <alternativeName>
        <fullName evidence="7">Nucleoside-triphosphate pyrophosphatase</fullName>
        <shortName evidence="7">NTPase</shortName>
    </alternativeName>
</protein>
<feature type="binding site" evidence="7">
    <location>
        <position position="65"/>
    </location>
    <ligand>
        <name>Mg(2+)</name>
        <dbReference type="ChEBI" id="CHEBI:18420"/>
    </ligand>
</feature>
<dbReference type="SUPFAM" id="SSF52972">
    <property type="entry name" value="ITPase-like"/>
    <property type="match status" value="1"/>
</dbReference>
<dbReference type="Gene3D" id="3.90.950.10">
    <property type="match status" value="1"/>
</dbReference>
<evidence type="ECO:0000313" key="9">
    <source>
        <dbReference type="EMBL" id="QSZ67290.1"/>
    </source>
</evidence>
<dbReference type="GO" id="GO:0017111">
    <property type="term" value="F:ribonucleoside triphosphate phosphatase activity"/>
    <property type="evidence" value="ECO:0007669"/>
    <property type="project" value="InterPro"/>
</dbReference>
<dbReference type="EMBL" id="CP036172">
    <property type="protein sequence ID" value="QSZ67290.1"/>
    <property type="molecule type" value="Genomic_DNA"/>
</dbReference>
<keyword evidence="10" id="KW-1185">Reference proteome</keyword>
<dbReference type="InterPro" id="IPR029001">
    <property type="entry name" value="ITPase-like_fam"/>
</dbReference>
<gene>
    <name evidence="9" type="primary">rdgB</name>
    <name evidence="9" type="ORF">RJ40_07125</name>
</gene>
<dbReference type="HAMAP" id="MF_01405">
    <property type="entry name" value="Non_canon_purine_NTPase"/>
    <property type="match status" value="1"/>
</dbReference>
<keyword evidence="2 7" id="KW-0479">Metal-binding</keyword>
<name>A0A8A3S6J4_9EURY</name>
<evidence type="ECO:0000256" key="4">
    <source>
        <dbReference type="ARBA" id="ARBA00022801"/>
    </source>
</evidence>
<evidence type="ECO:0000256" key="5">
    <source>
        <dbReference type="ARBA" id="ARBA00022842"/>
    </source>
</evidence>
<reference evidence="9" key="1">
    <citation type="journal article" date="2001" name="Int. J. Syst. Evol. Microbiol.">
        <title>Methanofollis aquaemaris sp. nov., a methanogen isolated from an aquaculture fish pond.</title>
        <authorList>
            <person name="Lai M.C."/>
            <person name="Chen S.C."/>
        </authorList>
    </citation>
    <scope>NUCLEOTIDE SEQUENCE</scope>
    <source>
        <strain evidence="9">N2F9704</strain>
    </source>
</reference>
<feature type="active site" description="Proton acceptor" evidence="7">
    <location>
        <position position="65"/>
    </location>
</feature>
<dbReference type="GO" id="GO:0035870">
    <property type="term" value="F:dITP diphosphatase activity"/>
    <property type="evidence" value="ECO:0007669"/>
    <property type="project" value="UniProtKB-UniRule"/>
</dbReference>
<dbReference type="Pfam" id="PF01725">
    <property type="entry name" value="Ham1p_like"/>
    <property type="match status" value="1"/>
</dbReference>
<comment type="cofactor">
    <cofactor evidence="7">
        <name>Mg(2+)</name>
        <dbReference type="ChEBI" id="CHEBI:18420"/>
    </cofactor>
    <text evidence="7">Binds 1 Mg(2+) ion per subunit.</text>
</comment>
<proteinExistence type="inferred from homology"/>
<feature type="binding site" evidence="7">
    <location>
        <begin position="167"/>
        <end position="168"/>
    </location>
    <ligand>
        <name>substrate</name>
    </ligand>
</feature>
<keyword evidence="5 7" id="KW-0460">Magnesium</keyword>
<evidence type="ECO:0000256" key="7">
    <source>
        <dbReference type="HAMAP-Rule" id="MF_01405"/>
    </source>
</evidence>
<keyword evidence="6 7" id="KW-0546">Nucleotide metabolism</keyword>
<sequence length="182" mass="20198">MRRIAVVTSNPHKVEEVASFFAGVAEVEHVRMEIPEYRDDDVRVIAREKARYAYSQLGQALIVDDTAFSIDALKGFPGPYAAYVQDRIGNDGILKLMEGVTDRRAHFETAIAYADGEGEVHIFSGVVEGEVTGEARGEEGFGYDPIFAVGRRTFAEIPLGEKSKMSHRARALASFRAWLEDQ</sequence>
<evidence type="ECO:0000256" key="3">
    <source>
        <dbReference type="ARBA" id="ARBA00022741"/>
    </source>
</evidence>
<dbReference type="EC" id="3.6.1.66" evidence="7"/>
<comment type="catalytic activity">
    <reaction evidence="7">
        <text>ITP + H2O = IMP + diphosphate + H(+)</text>
        <dbReference type="Rhea" id="RHEA:29399"/>
        <dbReference type="ChEBI" id="CHEBI:15377"/>
        <dbReference type="ChEBI" id="CHEBI:15378"/>
        <dbReference type="ChEBI" id="CHEBI:33019"/>
        <dbReference type="ChEBI" id="CHEBI:58053"/>
        <dbReference type="ChEBI" id="CHEBI:61402"/>
        <dbReference type="EC" id="3.6.1.66"/>
    </reaction>
</comment>
<dbReference type="GO" id="GO:0009117">
    <property type="term" value="P:nucleotide metabolic process"/>
    <property type="evidence" value="ECO:0007669"/>
    <property type="project" value="UniProtKB-KW"/>
</dbReference>
<dbReference type="CDD" id="cd00515">
    <property type="entry name" value="HAM1"/>
    <property type="match status" value="1"/>
</dbReference>
<evidence type="ECO:0000256" key="8">
    <source>
        <dbReference type="RuleBase" id="RU003781"/>
    </source>
</evidence>
<accession>A0A8A3S6J4</accession>
<dbReference type="PANTHER" id="PTHR11067:SF9">
    <property type="entry name" value="INOSINE TRIPHOSPHATE PYROPHOSPHATASE"/>
    <property type="match status" value="1"/>
</dbReference>
<feature type="binding site" evidence="7">
    <location>
        <begin position="141"/>
        <end position="144"/>
    </location>
    <ligand>
        <name>substrate</name>
    </ligand>
</feature>
<comment type="similarity">
    <text evidence="1 7 8">Belongs to the HAM1 NTPase family.</text>
</comment>
<keyword evidence="4 7" id="KW-0378">Hydrolase</keyword>
<evidence type="ECO:0000313" key="10">
    <source>
        <dbReference type="Proteomes" id="UP001042704"/>
    </source>
</evidence>
<comment type="catalytic activity">
    <reaction evidence="7">
        <text>XTP + H2O = XMP + diphosphate + H(+)</text>
        <dbReference type="Rhea" id="RHEA:28610"/>
        <dbReference type="ChEBI" id="CHEBI:15377"/>
        <dbReference type="ChEBI" id="CHEBI:15378"/>
        <dbReference type="ChEBI" id="CHEBI:33019"/>
        <dbReference type="ChEBI" id="CHEBI:57464"/>
        <dbReference type="ChEBI" id="CHEBI:61314"/>
        <dbReference type="EC" id="3.6.1.66"/>
    </reaction>
</comment>
<feature type="binding site" evidence="7">
    <location>
        <position position="36"/>
    </location>
    <ligand>
        <name>Mg(2+)</name>
        <dbReference type="ChEBI" id="CHEBI:18420"/>
    </ligand>
</feature>
<evidence type="ECO:0000256" key="6">
    <source>
        <dbReference type="ARBA" id="ARBA00023080"/>
    </source>
</evidence>
<organism evidence="9 10">
    <name type="scientific">Methanofollis aquaemaris</name>
    <dbReference type="NCBI Taxonomy" id="126734"/>
    <lineage>
        <taxon>Archaea</taxon>
        <taxon>Methanobacteriati</taxon>
        <taxon>Methanobacteriota</taxon>
        <taxon>Stenosarchaea group</taxon>
        <taxon>Methanomicrobia</taxon>
        <taxon>Methanomicrobiales</taxon>
        <taxon>Methanomicrobiaceae</taxon>
        <taxon>Methanofollis</taxon>
    </lineage>
</organism>
<dbReference type="Proteomes" id="UP001042704">
    <property type="component" value="Chromosome"/>
</dbReference>
<dbReference type="GO" id="GO:0036220">
    <property type="term" value="F:ITP diphosphatase activity"/>
    <property type="evidence" value="ECO:0007669"/>
    <property type="project" value="UniProtKB-UniRule"/>
</dbReference>
<dbReference type="GO" id="GO:0000166">
    <property type="term" value="F:nucleotide binding"/>
    <property type="evidence" value="ECO:0007669"/>
    <property type="project" value="UniProtKB-KW"/>
</dbReference>
<reference evidence="9" key="2">
    <citation type="submission" date="2019-02" db="EMBL/GenBank/DDBJ databases">
        <authorList>
            <person name="Chen S.-C."/>
            <person name="Chien H.-H."/>
            <person name="Lai M.-C."/>
        </authorList>
    </citation>
    <scope>NUCLEOTIDE SEQUENCE</scope>
    <source>
        <strain evidence="9">N2F9704</strain>
    </source>
</reference>
<dbReference type="GO" id="GO:0036222">
    <property type="term" value="F:XTP diphosphatase activity"/>
    <property type="evidence" value="ECO:0007669"/>
    <property type="project" value="UniProtKB-UniRule"/>
</dbReference>
<feature type="binding site" evidence="7">
    <location>
        <begin position="8"/>
        <end position="13"/>
    </location>
    <ligand>
        <name>substrate</name>
    </ligand>
</feature>
<dbReference type="InterPro" id="IPR020922">
    <property type="entry name" value="dITP/XTP_pyrophosphatase"/>
</dbReference>
<dbReference type="NCBIfam" id="TIGR00042">
    <property type="entry name" value="RdgB/HAM1 family non-canonical purine NTP pyrophosphatase"/>
    <property type="match status" value="1"/>
</dbReference>
<comment type="catalytic activity">
    <reaction evidence="7">
        <text>dITP + H2O = dIMP + diphosphate + H(+)</text>
        <dbReference type="Rhea" id="RHEA:28342"/>
        <dbReference type="ChEBI" id="CHEBI:15377"/>
        <dbReference type="ChEBI" id="CHEBI:15378"/>
        <dbReference type="ChEBI" id="CHEBI:33019"/>
        <dbReference type="ChEBI" id="CHEBI:61194"/>
        <dbReference type="ChEBI" id="CHEBI:61382"/>
        <dbReference type="EC" id="3.6.1.66"/>
    </reaction>
</comment>
<dbReference type="GO" id="GO:0005737">
    <property type="term" value="C:cytoplasm"/>
    <property type="evidence" value="ECO:0007669"/>
    <property type="project" value="TreeGrafter"/>
</dbReference>
<feature type="binding site" evidence="7">
    <location>
        <position position="162"/>
    </location>
    <ligand>
        <name>substrate</name>
    </ligand>
</feature>
<evidence type="ECO:0000256" key="1">
    <source>
        <dbReference type="ARBA" id="ARBA00008023"/>
    </source>
</evidence>
<dbReference type="GO" id="GO:0009146">
    <property type="term" value="P:purine nucleoside triphosphate catabolic process"/>
    <property type="evidence" value="ECO:0007669"/>
    <property type="project" value="UniProtKB-UniRule"/>
</dbReference>
<comment type="subunit">
    <text evidence="7">Homodimer.</text>
</comment>
<dbReference type="GO" id="GO:0046872">
    <property type="term" value="F:metal ion binding"/>
    <property type="evidence" value="ECO:0007669"/>
    <property type="project" value="UniProtKB-KW"/>
</dbReference>
<evidence type="ECO:0000256" key="2">
    <source>
        <dbReference type="ARBA" id="ARBA00022723"/>
    </source>
</evidence>
<dbReference type="KEGG" id="maqe:RJ40_07125"/>
<comment type="function">
    <text evidence="7">Pyrophosphatase that catalyzes the hydrolysis of nucleoside triphosphates to their monophosphate derivatives, with a high preference for the non-canonical purine nucleotides XTP (xanthosine triphosphate), dITP (deoxyinosine triphosphate) and ITP. Seems to function as a house-cleaning enzyme that removes non-canonical purine nucleotides from the nucleotide pool, thus preventing their incorporation into DNA/RNA and avoiding chromosomal lesions.</text>
</comment>
<dbReference type="AlphaFoldDB" id="A0A8A3S6J4"/>
<dbReference type="PANTHER" id="PTHR11067">
    <property type="entry name" value="INOSINE TRIPHOSPHATE PYROPHOSPHATASE/HAM1 PROTEIN"/>
    <property type="match status" value="1"/>
</dbReference>
<feature type="binding site" evidence="7">
    <location>
        <position position="66"/>
    </location>
    <ligand>
        <name>substrate</name>
    </ligand>
</feature>